<protein>
    <submittedName>
        <fullName evidence="1">Uncharacterized protein</fullName>
    </submittedName>
</protein>
<dbReference type="AlphaFoldDB" id="A0AAV5DLB8"/>
<organism evidence="1 2">
    <name type="scientific">Eleusine coracana subsp. coracana</name>
    <dbReference type="NCBI Taxonomy" id="191504"/>
    <lineage>
        <taxon>Eukaryota</taxon>
        <taxon>Viridiplantae</taxon>
        <taxon>Streptophyta</taxon>
        <taxon>Embryophyta</taxon>
        <taxon>Tracheophyta</taxon>
        <taxon>Spermatophyta</taxon>
        <taxon>Magnoliopsida</taxon>
        <taxon>Liliopsida</taxon>
        <taxon>Poales</taxon>
        <taxon>Poaceae</taxon>
        <taxon>PACMAD clade</taxon>
        <taxon>Chloridoideae</taxon>
        <taxon>Cynodonteae</taxon>
        <taxon>Eleusininae</taxon>
        <taxon>Eleusine</taxon>
    </lineage>
</organism>
<name>A0AAV5DLB8_ELECO</name>
<proteinExistence type="predicted"/>
<dbReference type="EMBL" id="BQKI01000018">
    <property type="protein sequence ID" value="GJN11063.1"/>
    <property type="molecule type" value="Genomic_DNA"/>
</dbReference>
<reference evidence="1" key="2">
    <citation type="submission" date="2021-12" db="EMBL/GenBank/DDBJ databases">
        <title>Resequencing data analysis of finger millet.</title>
        <authorList>
            <person name="Hatakeyama M."/>
            <person name="Aluri S."/>
            <person name="Balachadran M.T."/>
            <person name="Sivarajan S.R."/>
            <person name="Poveda L."/>
            <person name="Shimizu-Inatsugi R."/>
            <person name="Schlapbach R."/>
            <person name="Sreeman S.M."/>
            <person name="Shimizu K.K."/>
        </authorList>
    </citation>
    <scope>NUCLEOTIDE SEQUENCE</scope>
</reference>
<evidence type="ECO:0000313" key="1">
    <source>
        <dbReference type="EMBL" id="GJN11063.1"/>
    </source>
</evidence>
<dbReference type="Proteomes" id="UP001054889">
    <property type="component" value="Unassembled WGS sequence"/>
</dbReference>
<accession>A0AAV5DLB8</accession>
<keyword evidence="2" id="KW-1185">Reference proteome</keyword>
<evidence type="ECO:0000313" key="2">
    <source>
        <dbReference type="Proteomes" id="UP001054889"/>
    </source>
</evidence>
<sequence length="115" mass="11866">MMQVGEAAQECTDAASFSSHLLDGGGGSLAQRPVLRHLLAAIAATLEKPNPSCSPNRGVRGGLTCYKRVMALRRDDLVEAAAVVVLTVDDALGPLGQPVVVGRTGISAGAMEWPV</sequence>
<reference evidence="1" key="1">
    <citation type="journal article" date="2018" name="DNA Res.">
        <title>Multiple hybrid de novo genome assembly of finger millet, an orphan allotetraploid crop.</title>
        <authorList>
            <person name="Hatakeyama M."/>
            <person name="Aluri S."/>
            <person name="Balachadran M.T."/>
            <person name="Sivarajan S.R."/>
            <person name="Patrignani A."/>
            <person name="Gruter S."/>
            <person name="Poveda L."/>
            <person name="Shimizu-Inatsugi R."/>
            <person name="Baeten J."/>
            <person name="Francoijs K.J."/>
            <person name="Nataraja K.N."/>
            <person name="Reddy Y.A.N."/>
            <person name="Phadnis S."/>
            <person name="Ravikumar R.L."/>
            <person name="Schlapbach R."/>
            <person name="Sreeman S.M."/>
            <person name="Shimizu K.K."/>
        </authorList>
    </citation>
    <scope>NUCLEOTIDE SEQUENCE</scope>
</reference>
<gene>
    <name evidence="1" type="primary">ga29227</name>
    <name evidence="1" type="ORF">PR202_ga29227</name>
</gene>
<comment type="caution">
    <text evidence="1">The sequence shown here is derived from an EMBL/GenBank/DDBJ whole genome shotgun (WGS) entry which is preliminary data.</text>
</comment>